<gene>
    <name evidence="1" type="ORF">DERYTH_LOCUS9035</name>
</gene>
<dbReference type="EMBL" id="CAJVPY010004818">
    <property type="protein sequence ID" value="CAG8628776.1"/>
    <property type="molecule type" value="Genomic_DNA"/>
</dbReference>
<proteinExistence type="predicted"/>
<protein>
    <submittedName>
        <fullName evidence="1">11144_t:CDS:1</fullName>
    </submittedName>
</protein>
<dbReference type="OrthoDB" id="2400715at2759"/>
<organism evidence="1 2">
    <name type="scientific">Dentiscutata erythropus</name>
    <dbReference type="NCBI Taxonomy" id="1348616"/>
    <lineage>
        <taxon>Eukaryota</taxon>
        <taxon>Fungi</taxon>
        <taxon>Fungi incertae sedis</taxon>
        <taxon>Mucoromycota</taxon>
        <taxon>Glomeromycotina</taxon>
        <taxon>Glomeromycetes</taxon>
        <taxon>Diversisporales</taxon>
        <taxon>Gigasporaceae</taxon>
        <taxon>Dentiscutata</taxon>
    </lineage>
</organism>
<name>A0A9N9DAQ4_9GLOM</name>
<reference evidence="1" key="1">
    <citation type="submission" date="2021-06" db="EMBL/GenBank/DDBJ databases">
        <authorList>
            <person name="Kallberg Y."/>
            <person name="Tangrot J."/>
            <person name="Rosling A."/>
        </authorList>
    </citation>
    <scope>NUCLEOTIDE SEQUENCE</scope>
    <source>
        <strain evidence="1">MA453B</strain>
    </source>
</reference>
<sequence>MFGFSLKSQILYNNCGTTIMQTNEKKRIKYSHAVAATGLGGGISHHAIQSILSIFGVTLQSCKKSYYTYQKKCQEVLEELRKRLENENIDIFFGKIASEDKDRVLEKWNHGTARIIITTTVFVQALWNYNKWNLNSTLKPCNLCDNCYMRNKENAKLIDVSTKVLEMLDIVETLTTQFEYQIIPKDVISVFNCANTIRFIAQIILYNLVIKEEEAKSQAALQEWSYWVRG</sequence>
<comment type="caution">
    <text evidence="1">The sequence shown here is derived from an EMBL/GenBank/DDBJ whole genome shotgun (WGS) entry which is preliminary data.</text>
</comment>
<dbReference type="Proteomes" id="UP000789405">
    <property type="component" value="Unassembled WGS sequence"/>
</dbReference>
<accession>A0A9N9DAQ4</accession>
<evidence type="ECO:0000313" key="2">
    <source>
        <dbReference type="Proteomes" id="UP000789405"/>
    </source>
</evidence>
<evidence type="ECO:0000313" key="1">
    <source>
        <dbReference type="EMBL" id="CAG8628776.1"/>
    </source>
</evidence>
<feature type="non-terminal residue" evidence="1">
    <location>
        <position position="230"/>
    </location>
</feature>
<dbReference type="Gene3D" id="3.40.50.300">
    <property type="entry name" value="P-loop containing nucleotide triphosphate hydrolases"/>
    <property type="match status" value="1"/>
</dbReference>
<dbReference type="AlphaFoldDB" id="A0A9N9DAQ4"/>
<keyword evidence="2" id="KW-1185">Reference proteome</keyword>
<dbReference type="SUPFAM" id="SSF52540">
    <property type="entry name" value="P-loop containing nucleoside triphosphate hydrolases"/>
    <property type="match status" value="1"/>
</dbReference>
<dbReference type="InterPro" id="IPR027417">
    <property type="entry name" value="P-loop_NTPase"/>
</dbReference>